<dbReference type="InterPro" id="IPR051200">
    <property type="entry name" value="Host-pathogen_enzymatic-act"/>
</dbReference>
<gene>
    <name evidence="5" type="ORF">MNBD_BACTEROID01-791</name>
</gene>
<dbReference type="PANTHER" id="PTHR47197:SF3">
    <property type="entry name" value="DIHYDRO-HEME D1 DEHYDROGENASE"/>
    <property type="match status" value="1"/>
</dbReference>
<keyword evidence="2" id="KW-0479">Metal-binding</keyword>
<accession>A0A3B0UCZ6</accession>
<dbReference type="InterPro" id="IPR011964">
    <property type="entry name" value="YVTN_b-propeller_repeat"/>
</dbReference>
<dbReference type="EMBL" id="UOEP01000073">
    <property type="protein sequence ID" value="VAW17406.1"/>
    <property type="molecule type" value="Genomic_DNA"/>
</dbReference>
<evidence type="ECO:0000259" key="4">
    <source>
        <dbReference type="PROSITE" id="PS51007"/>
    </source>
</evidence>
<dbReference type="Gene3D" id="2.130.10.10">
    <property type="entry name" value="YVTN repeat-like/Quinoprotein amine dehydrogenase"/>
    <property type="match status" value="1"/>
</dbReference>
<dbReference type="GO" id="GO:0020037">
    <property type="term" value="F:heme binding"/>
    <property type="evidence" value="ECO:0007669"/>
    <property type="project" value="InterPro"/>
</dbReference>
<dbReference type="SUPFAM" id="SSF50974">
    <property type="entry name" value="Nitrous oxide reductase, N-terminal domain"/>
    <property type="match status" value="1"/>
</dbReference>
<dbReference type="PROSITE" id="PS51007">
    <property type="entry name" value="CYTC"/>
    <property type="match status" value="2"/>
</dbReference>
<dbReference type="Gene3D" id="1.10.760.10">
    <property type="entry name" value="Cytochrome c-like domain"/>
    <property type="match status" value="2"/>
</dbReference>
<evidence type="ECO:0000256" key="1">
    <source>
        <dbReference type="ARBA" id="ARBA00022617"/>
    </source>
</evidence>
<keyword evidence="1" id="KW-0349">Heme</keyword>
<evidence type="ECO:0000313" key="5">
    <source>
        <dbReference type="EMBL" id="VAW17406.1"/>
    </source>
</evidence>
<dbReference type="GO" id="GO:0046872">
    <property type="term" value="F:metal ion binding"/>
    <property type="evidence" value="ECO:0007669"/>
    <property type="project" value="UniProtKB-KW"/>
</dbReference>
<dbReference type="InterPro" id="IPR009056">
    <property type="entry name" value="Cyt_c-like_dom"/>
</dbReference>
<dbReference type="NCBIfam" id="TIGR02276">
    <property type="entry name" value="beta_rpt_yvtn"/>
    <property type="match status" value="1"/>
</dbReference>
<evidence type="ECO:0000256" key="3">
    <source>
        <dbReference type="ARBA" id="ARBA00023004"/>
    </source>
</evidence>
<dbReference type="InterPro" id="IPR011045">
    <property type="entry name" value="N2O_reductase_N"/>
</dbReference>
<reference evidence="5" key="1">
    <citation type="submission" date="2018-06" db="EMBL/GenBank/DDBJ databases">
        <authorList>
            <person name="Zhirakovskaya E."/>
        </authorList>
    </citation>
    <scope>NUCLEOTIDE SEQUENCE</scope>
</reference>
<dbReference type="Pfam" id="PF10282">
    <property type="entry name" value="Lactonase"/>
    <property type="match status" value="1"/>
</dbReference>
<proteinExistence type="predicted"/>
<dbReference type="InterPro" id="IPR015943">
    <property type="entry name" value="WD40/YVTN_repeat-like_dom_sf"/>
</dbReference>
<name>A0A3B0UCZ6_9ZZZZ</name>
<organism evidence="5">
    <name type="scientific">hydrothermal vent metagenome</name>
    <dbReference type="NCBI Taxonomy" id="652676"/>
    <lineage>
        <taxon>unclassified sequences</taxon>
        <taxon>metagenomes</taxon>
        <taxon>ecological metagenomes</taxon>
    </lineage>
</organism>
<dbReference type="InterPro" id="IPR019405">
    <property type="entry name" value="Lactonase_7-beta_prop"/>
</dbReference>
<keyword evidence="3" id="KW-0408">Iron</keyword>
<feature type="domain" description="Cytochrome c" evidence="4">
    <location>
        <begin position="545"/>
        <end position="658"/>
    </location>
</feature>
<protein>
    <recommendedName>
        <fullName evidence="4">Cytochrome c domain-containing protein</fullName>
    </recommendedName>
</protein>
<dbReference type="PANTHER" id="PTHR47197">
    <property type="entry name" value="PROTEIN NIRF"/>
    <property type="match status" value="1"/>
</dbReference>
<dbReference type="AlphaFoldDB" id="A0A3B0UCZ6"/>
<dbReference type="SUPFAM" id="SSF46626">
    <property type="entry name" value="Cytochrome c"/>
    <property type="match status" value="2"/>
</dbReference>
<dbReference type="InterPro" id="IPR036909">
    <property type="entry name" value="Cyt_c-like_dom_sf"/>
</dbReference>
<feature type="domain" description="Cytochrome c" evidence="4">
    <location>
        <begin position="424"/>
        <end position="529"/>
    </location>
</feature>
<dbReference type="GO" id="GO:0009055">
    <property type="term" value="F:electron transfer activity"/>
    <property type="evidence" value="ECO:0007669"/>
    <property type="project" value="InterPro"/>
</dbReference>
<evidence type="ECO:0000256" key="2">
    <source>
        <dbReference type="ARBA" id="ARBA00022723"/>
    </source>
</evidence>
<sequence>MKKNKKLFFILGGLAIISLLIVSVHKVARLHVNYMTAVDDHPLNCISCHVYIQKNGIVAELINEDYLSPFNMAVSPDGGKLYVIAQDGDALLVVDTQTNKVTGKIAVGERPHSVAITSDGNTAFVSNQWADNVYEIDLPLSKVVDTLKTGSGPAELAFSPDKKFLYVVDSYSSEVSIINLQTKTEVKRLMAGNNPVAAVFSPDGSQVYVTSRRTLPMPFGTPPVTELTVIDVASQMVAERKMFDNAYLMENVAFTPSGDMAIATLIRPKNLIPSIQVEKGWMMTHGIGIIEPGNEGRVIQLLTDEPNAYYPDPFDIVITPDGQKAFISHSGADVITVIDLNAIRMLLAGSTQKKLNYYSNHLGISSRYVLKRIPTGANPKGLVLSPDGENLYVAERLEDRITVIGTENLETIKTISLNGPSRITVARKGRRLFNNAGHTFQDQYACYTCHPDSHEDGLVYNMAGADMGRNLANTRSLRDIGDTPPYKWNGKNSSIYKQDGMRFSTVLTRTEAFDYDELDALVAYIVTGIKNPPNLRYNPSGHLTEAQKRGKKIFYRTHTNYGEEIPEYNQCATCHPPPYFTNMQMTDVGTLSETDDPMLLDVPHLNNIYESPPYLHDGRAATLEELWTKFNNEDKHGVANDMKKDELNDLVEYLKSLRDAKYYKNGSGYH</sequence>